<evidence type="ECO:0000259" key="4">
    <source>
        <dbReference type="Pfam" id="PF02771"/>
    </source>
</evidence>
<dbReference type="InterPro" id="IPR013786">
    <property type="entry name" value="AcylCoA_DH/ox_N"/>
</dbReference>
<dbReference type="RefSeq" id="WP_004994388.1">
    <property type="nucleotide sequence ID" value="NZ_DS999642.1"/>
</dbReference>
<protein>
    <submittedName>
        <fullName evidence="5">Isobutylamine N-hydroxylase</fullName>
    </submittedName>
</protein>
<dbReference type="Gene3D" id="1.10.540.10">
    <property type="entry name" value="Acyl-CoA dehydrogenase/oxidase, N-terminal domain"/>
    <property type="match status" value="1"/>
</dbReference>
<gene>
    <name evidence="5" type="ORF">SSFG_07816</name>
</gene>
<organism evidence="5 6">
    <name type="scientific">Streptomyces viridosporus (strain ATCC 14672 / DSM 40746 / JCM 4963 / KCTC 9882 / NRRL B-12104 / FH 1290)</name>
    <name type="common">Streptomyces ghanaensis</name>
    <dbReference type="NCBI Taxonomy" id="566461"/>
    <lineage>
        <taxon>Bacteria</taxon>
        <taxon>Bacillati</taxon>
        <taxon>Actinomycetota</taxon>
        <taxon>Actinomycetes</taxon>
        <taxon>Kitasatosporales</taxon>
        <taxon>Streptomycetaceae</taxon>
        <taxon>Streptomyces</taxon>
    </lineage>
</organism>
<keyword evidence="2" id="KW-0274">FAD</keyword>
<evidence type="ECO:0000256" key="1">
    <source>
        <dbReference type="ARBA" id="ARBA00022630"/>
    </source>
</evidence>
<dbReference type="InterPro" id="IPR036250">
    <property type="entry name" value="AcylCo_DH-like_C"/>
</dbReference>
<dbReference type="Pfam" id="PF02771">
    <property type="entry name" value="Acyl-CoA_dh_N"/>
    <property type="match status" value="1"/>
</dbReference>
<evidence type="ECO:0000256" key="3">
    <source>
        <dbReference type="ARBA" id="ARBA00023002"/>
    </source>
</evidence>
<dbReference type="PANTHER" id="PTHR43884:SF20">
    <property type="entry name" value="ACYL-COA DEHYDROGENASE FADE28"/>
    <property type="match status" value="1"/>
</dbReference>
<dbReference type="InterPro" id="IPR037069">
    <property type="entry name" value="AcylCoA_DH/ox_N_sf"/>
</dbReference>
<dbReference type="Gene3D" id="2.40.110.10">
    <property type="entry name" value="Butyryl-CoA Dehydrogenase, subunit A, domain 2"/>
    <property type="match status" value="1"/>
</dbReference>
<name>D6AAP6_STRV1</name>
<evidence type="ECO:0000313" key="6">
    <source>
        <dbReference type="Proteomes" id="UP000003824"/>
    </source>
</evidence>
<dbReference type="eggNOG" id="COG1960">
    <property type="taxonomic scope" value="Bacteria"/>
</dbReference>
<dbReference type="GO" id="GO:0003995">
    <property type="term" value="F:acyl-CoA dehydrogenase activity"/>
    <property type="evidence" value="ECO:0007669"/>
    <property type="project" value="TreeGrafter"/>
</dbReference>
<reference evidence="6" key="1">
    <citation type="submission" date="2008-12" db="EMBL/GenBank/DDBJ databases">
        <title>Annotation of Streptomyces ghanaensis ATCC 14672.</title>
        <authorList>
            <consortium name="The Broad Institute Genome Sequencing Platform"/>
            <consortium name="Broad Institute Microbial Sequencing Center"/>
            <person name="Fischbach M."/>
            <person name="Ward D."/>
            <person name="Young S."/>
            <person name="Kodira C.D."/>
            <person name="Zeng Q."/>
            <person name="Koehrsen M."/>
            <person name="Godfrey P."/>
            <person name="Alvarado L."/>
            <person name="Berlin A.M."/>
            <person name="Borenstein D."/>
            <person name="Chen Z."/>
            <person name="Engels R."/>
            <person name="Freedman E."/>
            <person name="Gellesch M."/>
            <person name="Goldberg J."/>
            <person name="Griggs A."/>
            <person name="Gujja S."/>
            <person name="Heiman D.I."/>
            <person name="Hepburn T.A."/>
            <person name="Howarth C."/>
            <person name="Jen D."/>
            <person name="Larson L."/>
            <person name="Lewis B."/>
            <person name="Mehta T."/>
            <person name="Park D."/>
            <person name="Pearson M."/>
            <person name="Roberts A."/>
            <person name="Saif S."/>
            <person name="Shea T.D."/>
            <person name="Shenoy N."/>
            <person name="Sisk P."/>
            <person name="Stolte C."/>
            <person name="Sykes S.N."/>
            <person name="Walk T."/>
            <person name="White J."/>
            <person name="Yandava C."/>
            <person name="Straight P."/>
            <person name="Clardy J."/>
            <person name="Hung D."/>
            <person name="Kolter R."/>
            <person name="Mekalanos J."/>
            <person name="Walker S."/>
            <person name="Walsh C.T."/>
            <person name="Wieland B.L.C."/>
            <person name="Ilzarbe M."/>
            <person name="Galagan J."/>
            <person name="Nusbaum C."/>
            <person name="Birren B."/>
        </authorList>
    </citation>
    <scope>NUCLEOTIDE SEQUENCE [LARGE SCALE GENOMIC DNA]</scope>
    <source>
        <strain evidence="6">ATCC 14672 / DSM 40746 / JCM 4963 / KCTC 9882 / NRRL B-12104 / FH 1290</strain>
    </source>
</reference>
<evidence type="ECO:0000313" key="5">
    <source>
        <dbReference type="EMBL" id="EFE72581.2"/>
    </source>
</evidence>
<evidence type="ECO:0000256" key="2">
    <source>
        <dbReference type="ARBA" id="ARBA00022827"/>
    </source>
</evidence>
<sequence length="379" mass="39541">MRSLDSARAVCDRYHPGLLKALEGIPFAEREALGSPGIGLFRAHGGVGLLVPTEFGGHGADPVDAVRVQRALGAASPSVAAGVTMHHFTVSMLYSLAEHSGRLAPEQLDLLHRVVPDQVLMASGWAEGKTQQNIFTPSVVAEPVEGGYRLNGAKKPCSLAHSMELLTASIAVPGPDGTPELALALVPAGSPGLTVHRFWGNDVLAGSESEEIRLTDVFVPDGMVVRTTADDPHRLDDLQTAGVIWFEMLISAGYAGAAAALAELVLERGRGTASDRATVVINAESAFALLEGAARAVRDGVEGEEAVAQVLVARYAAQDALAKSAELSLELLGGVDFIQSSEHSRLAASVRPLIFHPPGRAATSGPLADYFNGASLDLS</sequence>
<dbReference type="InterPro" id="IPR046373">
    <property type="entry name" value="Acyl-CoA_Oxase/DH_mid-dom_sf"/>
</dbReference>
<keyword evidence="1" id="KW-0285">Flavoprotein</keyword>
<dbReference type="EMBL" id="DS999642">
    <property type="protein sequence ID" value="EFE72581.2"/>
    <property type="molecule type" value="Genomic_DNA"/>
</dbReference>
<dbReference type="InterPro" id="IPR009100">
    <property type="entry name" value="AcylCoA_DH/oxidase_NM_dom_sf"/>
</dbReference>
<proteinExistence type="predicted"/>
<feature type="domain" description="Acyl-CoA dehydrogenase/oxidase N-terminal" evidence="4">
    <location>
        <begin position="42"/>
        <end position="94"/>
    </location>
</feature>
<dbReference type="PANTHER" id="PTHR43884">
    <property type="entry name" value="ACYL-COA DEHYDROGENASE"/>
    <property type="match status" value="1"/>
</dbReference>
<dbReference type="GO" id="GO:0050660">
    <property type="term" value="F:flavin adenine dinucleotide binding"/>
    <property type="evidence" value="ECO:0007669"/>
    <property type="project" value="InterPro"/>
</dbReference>
<dbReference type="SUPFAM" id="SSF56645">
    <property type="entry name" value="Acyl-CoA dehydrogenase NM domain-like"/>
    <property type="match status" value="1"/>
</dbReference>
<dbReference type="AlphaFoldDB" id="D6AAP6"/>
<dbReference type="SUPFAM" id="SSF47203">
    <property type="entry name" value="Acyl-CoA dehydrogenase C-terminal domain-like"/>
    <property type="match status" value="1"/>
</dbReference>
<keyword evidence="3" id="KW-0560">Oxidoreductase</keyword>
<dbReference type="Proteomes" id="UP000003824">
    <property type="component" value="Unassembled WGS sequence"/>
</dbReference>
<accession>D6AAP6</accession>